<dbReference type="AlphaFoldDB" id="A0AAV3UH16"/>
<dbReference type="EMBL" id="BAABKX010000008">
    <property type="protein sequence ID" value="GAA5050523.1"/>
    <property type="molecule type" value="Genomic_DNA"/>
</dbReference>
<keyword evidence="4" id="KW-1185">Reference proteome</keyword>
<dbReference type="GeneID" id="68616107"/>
<protein>
    <submittedName>
        <fullName evidence="3">DUF5821 family protein</fullName>
    </submittedName>
</protein>
<dbReference type="Pfam" id="PF23336">
    <property type="entry name" value="HTH_TbsP_C"/>
    <property type="match status" value="1"/>
</dbReference>
<evidence type="ECO:0000313" key="4">
    <source>
        <dbReference type="Proteomes" id="UP001501729"/>
    </source>
</evidence>
<dbReference type="InterPro" id="IPR056163">
    <property type="entry name" value="TbsP_C"/>
</dbReference>
<dbReference type="NCBIfam" id="NF047393">
    <property type="entry name" value="TransRegTbspHalo"/>
    <property type="match status" value="1"/>
</dbReference>
<reference evidence="3 4" key="1">
    <citation type="journal article" date="2019" name="Int. J. Syst. Evol. Microbiol.">
        <title>The Global Catalogue of Microorganisms (GCM) 10K type strain sequencing project: providing services to taxonomists for standard genome sequencing and annotation.</title>
        <authorList>
            <consortium name="The Broad Institute Genomics Platform"/>
            <consortium name="The Broad Institute Genome Sequencing Center for Infectious Disease"/>
            <person name="Wu L."/>
            <person name="Ma J."/>
        </authorList>
    </citation>
    <scope>NUCLEOTIDE SEQUENCE [LARGE SCALE GENOMIC DNA]</scope>
    <source>
        <strain evidence="3 4">JCM 17504</strain>
    </source>
</reference>
<feature type="domain" description="Transcriptional regulator TbsP-like C-terminal" evidence="2">
    <location>
        <begin position="148"/>
        <end position="267"/>
    </location>
</feature>
<sequence length="273" mass="30659">MSQASVLDQSVGEIFEELFDETSEPILIVNPSGAQLRASIKTAVEYEDTLPELRIIAREQLIKEITEDFITTSEAVDLIQQNKLSIRIAEDINRSSMLILEDAVISLLQLNDYTEGMRTEDEELVETARDTLMSVWENSDEFSFRTPPLSEVEESLEENIGSETKEDFMAVIENRDEIRSSGDINEVSVSLVIAAKNNILLYDISKWGEDTGVASKATFSRTKTQLEDLGVIDTEKVPIDVGRPRLRLKLADESMTDMSADEMVEEIEQKISA</sequence>
<dbReference type="RefSeq" id="WP_227777799.1">
    <property type="nucleotide sequence ID" value="NZ_BAABKX010000008.1"/>
</dbReference>
<feature type="domain" description="Transcriptional regulator TbsP N-terminal" evidence="1">
    <location>
        <begin position="4"/>
        <end position="147"/>
    </location>
</feature>
<dbReference type="Pfam" id="PF19138">
    <property type="entry name" value="TbsP_N"/>
    <property type="match status" value="1"/>
</dbReference>
<comment type="caution">
    <text evidence="3">The sequence shown here is derived from an EMBL/GenBank/DDBJ whole genome shotgun (WGS) entry which is preliminary data.</text>
</comment>
<gene>
    <name evidence="3" type="ORF">GCM10025751_24700</name>
</gene>
<proteinExistence type="predicted"/>
<evidence type="ECO:0000313" key="3">
    <source>
        <dbReference type="EMBL" id="GAA5050523.1"/>
    </source>
</evidence>
<dbReference type="Proteomes" id="UP001501729">
    <property type="component" value="Unassembled WGS sequence"/>
</dbReference>
<evidence type="ECO:0000259" key="2">
    <source>
        <dbReference type="Pfam" id="PF23336"/>
    </source>
</evidence>
<accession>A0AAV3UH16</accession>
<organism evidence="3 4">
    <name type="scientific">Haladaptatus pallidirubidus</name>
    <dbReference type="NCBI Taxonomy" id="1008152"/>
    <lineage>
        <taxon>Archaea</taxon>
        <taxon>Methanobacteriati</taxon>
        <taxon>Methanobacteriota</taxon>
        <taxon>Stenosarchaea group</taxon>
        <taxon>Halobacteria</taxon>
        <taxon>Halobacteriales</taxon>
        <taxon>Haladaptataceae</taxon>
        <taxon>Haladaptatus</taxon>
    </lineage>
</organism>
<evidence type="ECO:0000259" key="1">
    <source>
        <dbReference type="Pfam" id="PF19138"/>
    </source>
</evidence>
<name>A0AAV3UH16_9EURY</name>
<dbReference type="InterPro" id="IPR043859">
    <property type="entry name" value="TbsP-like_N"/>
</dbReference>